<organism evidence="2">
    <name type="scientific">bioreactor metagenome</name>
    <dbReference type="NCBI Taxonomy" id="1076179"/>
    <lineage>
        <taxon>unclassified sequences</taxon>
        <taxon>metagenomes</taxon>
        <taxon>ecological metagenomes</taxon>
    </lineage>
</organism>
<dbReference type="Pfam" id="PF01327">
    <property type="entry name" value="Pep_deformylase"/>
    <property type="match status" value="1"/>
</dbReference>
<dbReference type="InterPro" id="IPR023635">
    <property type="entry name" value="Peptide_deformylase"/>
</dbReference>
<dbReference type="PRINTS" id="PR01576">
    <property type="entry name" value="PDEFORMYLASE"/>
</dbReference>
<accession>A0A645J133</accession>
<proteinExistence type="inferred from homology"/>
<dbReference type="EC" id="3.5.1.88" evidence="2"/>
<comment type="caution">
    <text evidence="2">The sequence shown here is derived from an EMBL/GenBank/DDBJ whole genome shotgun (WGS) entry which is preliminary data.</text>
</comment>
<dbReference type="PANTHER" id="PTHR10458:SF22">
    <property type="entry name" value="PEPTIDE DEFORMYLASE"/>
    <property type="match status" value="1"/>
</dbReference>
<name>A0A645J133_9ZZZZ</name>
<dbReference type="PANTHER" id="PTHR10458">
    <property type="entry name" value="PEPTIDE DEFORMYLASE"/>
    <property type="match status" value="1"/>
</dbReference>
<dbReference type="HAMAP" id="MF_00163">
    <property type="entry name" value="Pep_deformylase"/>
    <property type="match status" value="1"/>
</dbReference>
<reference evidence="2" key="1">
    <citation type="submission" date="2019-08" db="EMBL/GenBank/DDBJ databases">
        <authorList>
            <person name="Kucharzyk K."/>
            <person name="Murdoch R.W."/>
            <person name="Higgins S."/>
            <person name="Loffler F."/>
        </authorList>
    </citation>
    <scope>NUCLEOTIDE SEQUENCE</scope>
</reference>
<dbReference type="AlphaFoldDB" id="A0A645J133"/>
<dbReference type="InterPro" id="IPR036821">
    <property type="entry name" value="Peptide_deformylase_sf"/>
</dbReference>
<dbReference type="PIRSF" id="PIRSF004749">
    <property type="entry name" value="Pep_def"/>
    <property type="match status" value="1"/>
</dbReference>
<dbReference type="NCBIfam" id="TIGR00079">
    <property type="entry name" value="pept_deformyl"/>
    <property type="match status" value="1"/>
</dbReference>
<dbReference type="Gene3D" id="3.90.45.10">
    <property type="entry name" value="Peptide deformylase"/>
    <property type="match status" value="1"/>
</dbReference>
<dbReference type="SUPFAM" id="SSF56420">
    <property type="entry name" value="Peptide deformylase"/>
    <property type="match status" value="1"/>
</dbReference>
<dbReference type="EMBL" id="VSSQ01126720">
    <property type="protein sequence ID" value="MPN56419.1"/>
    <property type="molecule type" value="Genomic_DNA"/>
</dbReference>
<sequence length="112" mass="12382">MYAADGVGLAAPQIGILKRVVVIDVGDGPIILINPEIIKEEGSQIDLEGCLSIPNYNGKVERPFKVTVKALNEHGEEFLIEGEELLARAFCHEIDHLDGILFRDRVIEESEE</sequence>
<evidence type="ECO:0000256" key="1">
    <source>
        <dbReference type="ARBA" id="ARBA00010759"/>
    </source>
</evidence>
<protein>
    <submittedName>
        <fullName evidence="2">Peptide deformylase</fullName>
        <ecNumber evidence="2">3.5.1.88</ecNumber>
    </submittedName>
</protein>
<dbReference type="GO" id="GO:0042586">
    <property type="term" value="F:peptide deformylase activity"/>
    <property type="evidence" value="ECO:0007669"/>
    <property type="project" value="UniProtKB-EC"/>
</dbReference>
<keyword evidence="2" id="KW-0378">Hydrolase</keyword>
<evidence type="ECO:0000313" key="2">
    <source>
        <dbReference type="EMBL" id="MPN56419.1"/>
    </source>
</evidence>
<gene>
    <name evidence="2" type="primary">def_46</name>
    <name evidence="2" type="ORF">SDC9_204107</name>
</gene>
<dbReference type="CDD" id="cd00487">
    <property type="entry name" value="Pep_deformylase"/>
    <property type="match status" value="1"/>
</dbReference>
<comment type="similarity">
    <text evidence="1">Belongs to the polypeptide deformylase family.</text>
</comment>